<keyword evidence="2" id="KW-1185">Reference proteome</keyword>
<keyword evidence="1" id="KW-0812">Transmembrane</keyword>
<sequence length="60" mass="6661">MDSLAEQRLTAPGLPAPPHLEHYSVLHCTMTLDVQTVVVFSVIVLLLLVNVILMFFLGTR</sequence>
<dbReference type="RefSeq" id="XP_060548031.1">
    <property type="nucleotide sequence ID" value="XM_060692048.1"/>
</dbReference>
<evidence type="ECO:0000313" key="2">
    <source>
        <dbReference type="Proteomes" id="UP001652622"/>
    </source>
</evidence>
<dbReference type="Proteomes" id="UP001652622">
    <property type="component" value="Unplaced"/>
</dbReference>
<reference evidence="3" key="1">
    <citation type="submission" date="2025-08" db="UniProtKB">
        <authorList>
            <consortium name="RefSeq"/>
        </authorList>
    </citation>
    <scope>IDENTIFICATION</scope>
    <source>
        <tissue evidence="3">Blood</tissue>
    </source>
</reference>
<gene>
    <name evidence="3" type="primary">LOC132711960</name>
</gene>
<protein>
    <submittedName>
        <fullName evidence="3">Uncharacterized LOC128031833 homolog</fullName>
    </submittedName>
</protein>
<dbReference type="GeneID" id="132711960"/>
<evidence type="ECO:0000256" key="1">
    <source>
        <dbReference type="SAM" id="Phobius"/>
    </source>
</evidence>
<proteinExistence type="predicted"/>
<feature type="transmembrane region" description="Helical" evidence="1">
    <location>
        <begin position="37"/>
        <end position="57"/>
    </location>
</feature>
<organism evidence="2 3">
    <name type="scientific">Pantherophis guttatus</name>
    <name type="common">Corn snake</name>
    <name type="synonym">Elaphe guttata</name>
    <dbReference type="NCBI Taxonomy" id="94885"/>
    <lineage>
        <taxon>Eukaryota</taxon>
        <taxon>Metazoa</taxon>
        <taxon>Chordata</taxon>
        <taxon>Craniata</taxon>
        <taxon>Vertebrata</taxon>
        <taxon>Euteleostomi</taxon>
        <taxon>Lepidosauria</taxon>
        <taxon>Squamata</taxon>
        <taxon>Bifurcata</taxon>
        <taxon>Unidentata</taxon>
        <taxon>Episquamata</taxon>
        <taxon>Toxicofera</taxon>
        <taxon>Serpentes</taxon>
        <taxon>Colubroidea</taxon>
        <taxon>Colubridae</taxon>
        <taxon>Colubrinae</taxon>
        <taxon>Pantherophis</taxon>
    </lineage>
</organism>
<keyword evidence="1" id="KW-0472">Membrane</keyword>
<keyword evidence="1" id="KW-1133">Transmembrane helix</keyword>
<accession>A0ABM3ZI37</accession>
<evidence type="ECO:0000313" key="3">
    <source>
        <dbReference type="RefSeq" id="XP_060548031.1"/>
    </source>
</evidence>
<name>A0ABM3ZI37_PANGU</name>